<comment type="caution">
    <text evidence="2">The sequence shown here is derived from an EMBL/GenBank/DDBJ whole genome shotgun (WGS) entry which is preliminary data.</text>
</comment>
<dbReference type="EMBL" id="AMZH03020434">
    <property type="protein sequence ID" value="RRT39168.1"/>
    <property type="molecule type" value="Genomic_DNA"/>
</dbReference>
<reference evidence="2 3" key="1">
    <citation type="journal article" date="2014" name="Agronomy (Basel)">
        <title>A Draft Genome Sequence for Ensete ventricosum, the Drought-Tolerant Tree Against Hunger.</title>
        <authorList>
            <person name="Harrison J."/>
            <person name="Moore K.A."/>
            <person name="Paszkiewicz K."/>
            <person name="Jones T."/>
            <person name="Grant M."/>
            <person name="Ambacheew D."/>
            <person name="Muzemil S."/>
            <person name="Studholme D.J."/>
        </authorList>
    </citation>
    <scope>NUCLEOTIDE SEQUENCE [LARGE SCALE GENOMIC DNA]</scope>
</reference>
<evidence type="ECO:0000256" key="1">
    <source>
        <dbReference type="SAM" id="MobiDB-lite"/>
    </source>
</evidence>
<feature type="compositionally biased region" description="Low complexity" evidence="1">
    <location>
        <begin position="39"/>
        <end position="57"/>
    </location>
</feature>
<name>A0A426XI52_ENSVE</name>
<evidence type="ECO:0000313" key="2">
    <source>
        <dbReference type="EMBL" id="RRT39168.1"/>
    </source>
</evidence>
<sequence length="155" mass="17214">MAAITSGQPPSILSRVERLDIMLGYLEELRSSRRGAERSPGTSTTSGGGAVTTSDGGNSSVDSSPKSLDHRRCRPIGDVVVETQVKGNLIHRVEHLEIRLLKASCLEKEIELEKMKKKKSEEEKRTKRNSERRTRGRGLRRLVTSCVKGDLETKE</sequence>
<dbReference type="Proteomes" id="UP000287651">
    <property type="component" value="Unassembled WGS sequence"/>
</dbReference>
<feature type="region of interest" description="Disordered" evidence="1">
    <location>
        <begin position="115"/>
        <end position="140"/>
    </location>
</feature>
<accession>A0A426XI52</accession>
<organism evidence="2 3">
    <name type="scientific">Ensete ventricosum</name>
    <name type="common">Abyssinian banana</name>
    <name type="synonym">Musa ensete</name>
    <dbReference type="NCBI Taxonomy" id="4639"/>
    <lineage>
        <taxon>Eukaryota</taxon>
        <taxon>Viridiplantae</taxon>
        <taxon>Streptophyta</taxon>
        <taxon>Embryophyta</taxon>
        <taxon>Tracheophyta</taxon>
        <taxon>Spermatophyta</taxon>
        <taxon>Magnoliopsida</taxon>
        <taxon>Liliopsida</taxon>
        <taxon>Zingiberales</taxon>
        <taxon>Musaceae</taxon>
        <taxon>Ensete</taxon>
    </lineage>
</organism>
<evidence type="ECO:0000313" key="3">
    <source>
        <dbReference type="Proteomes" id="UP000287651"/>
    </source>
</evidence>
<protein>
    <submittedName>
        <fullName evidence="2">Uncharacterized protein</fullName>
    </submittedName>
</protein>
<dbReference type="AlphaFoldDB" id="A0A426XI52"/>
<feature type="region of interest" description="Disordered" evidence="1">
    <location>
        <begin position="31"/>
        <end position="75"/>
    </location>
</feature>
<dbReference type="PANTHER" id="PTHR34190">
    <property type="entry name" value="EXPRESSED PROTEIN"/>
    <property type="match status" value="1"/>
</dbReference>
<dbReference type="PANTHER" id="PTHR34190:SF4">
    <property type="entry name" value="EXPRESSED PROTEIN"/>
    <property type="match status" value="1"/>
</dbReference>
<gene>
    <name evidence="2" type="ORF">B296_00052342</name>
</gene>
<proteinExistence type="predicted"/>
<feature type="compositionally biased region" description="Basic and acidic residues" evidence="1">
    <location>
        <begin position="115"/>
        <end position="133"/>
    </location>
</feature>